<feature type="compositionally biased region" description="Basic and acidic residues" evidence="9">
    <location>
        <begin position="805"/>
        <end position="814"/>
    </location>
</feature>
<feature type="region of interest" description="Disordered" evidence="9">
    <location>
        <begin position="942"/>
        <end position="962"/>
    </location>
</feature>
<dbReference type="Ensembl" id="ENSCCRT00020074988.1">
    <property type="protein sequence ID" value="ENSCCRP00020068204.1"/>
    <property type="gene ID" value="ENSCCRG00020031984.1"/>
</dbReference>
<evidence type="ECO:0000256" key="2">
    <source>
        <dbReference type="ARBA" id="ARBA00022553"/>
    </source>
</evidence>
<feature type="compositionally biased region" description="Basic residues" evidence="9">
    <location>
        <begin position="1244"/>
        <end position="1259"/>
    </location>
</feature>
<evidence type="ECO:0000256" key="1">
    <source>
        <dbReference type="ARBA" id="ARBA00004604"/>
    </source>
</evidence>
<dbReference type="PANTHER" id="PTHR48029">
    <property type="entry name" value="NUCLEOLAR PROTEIN 8"/>
    <property type="match status" value="1"/>
</dbReference>
<feature type="region of interest" description="Disordered" evidence="9">
    <location>
        <begin position="1162"/>
        <end position="1194"/>
    </location>
</feature>
<feature type="compositionally biased region" description="Acidic residues" evidence="9">
    <location>
        <begin position="744"/>
        <end position="753"/>
    </location>
</feature>
<dbReference type="FunFam" id="3.30.70.330:FF:000346">
    <property type="entry name" value="Nucleolar protein 8"/>
    <property type="match status" value="1"/>
</dbReference>
<dbReference type="InterPro" id="IPR035979">
    <property type="entry name" value="RBD_domain_sf"/>
</dbReference>
<evidence type="ECO:0000256" key="8">
    <source>
        <dbReference type="PROSITE-ProRule" id="PRU00176"/>
    </source>
</evidence>
<feature type="region of interest" description="Disordered" evidence="9">
    <location>
        <begin position="1222"/>
        <end position="1259"/>
    </location>
</feature>
<feature type="compositionally biased region" description="Acidic residues" evidence="9">
    <location>
        <begin position="944"/>
        <end position="960"/>
    </location>
</feature>
<name>A0A8C2G9I1_CYPCA</name>
<feature type="compositionally biased region" description="Acidic residues" evidence="9">
    <location>
        <begin position="1171"/>
        <end position="1184"/>
    </location>
</feature>
<feature type="compositionally biased region" description="Basic and acidic residues" evidence="9">
    <location>
        <begin position="507"/>
        <end position="522"/>
    </location>
</feature>
<feature type="compositionally biased region" description="Low complexity" evidence="9">
    <location>
        <begin position="678"/>
        <end position="687"/>
    </location>
</feature>
<feature type="domain" description="RRM" evidence="10">
    <location>
        <begin position="2"/>
        <end position="83"/>
    </location>
</feature>
<feature type="compositionally biased region" description="Polar residues" evidence="9">
    <location>
        <begin position="576"/>
        <end position="611"/>
    </location>
</feature>
<feature type="compositionally biased region" description="Acidic residues" evidence="9">
    <location>
        <begin position="866"/>
        <end position="875"/>
    </location>
</feature>
<dbReference type="Proteomes" id="UP000694701">
    <property type="component" value="Unplaced"/>
</dbReference>
<evidence type="ECO:0000256" key="6">
    <source>
        <dbReference type="ARBA" id="ARBA00065066"/>
    </source>
</evidence>
<dbReference type="InterPro" id="IPR012677">
    <property type="entry name" value="Nucleotide-bd_a/b_plait_sf"/>
</dbReference>
<dbReference type="SMART" id="SM00360">
    <property type="entry name" value="RRM"/>
    <property type="match status" value="1"/>
</dbReference>
<accession>A0A8C2G9I1</accession>
<feature type="compositionally biased region" description="Acidic residues" evidence="9">
    <location>
        <begin position="377"/>
        <end position="397"/>
    </location>
</feature>
<comment type="subcellular location">
    <subcellularLocation>
        <location evidence="1">Nucleus</location>
        <location evidence="1">Nucleolus</location>
    </subcellularLocation>
</comment>
<feature type="compositionally biased region" description="Basic and acidic residues" evidence="9">
    <location>
        <begin position="754"/>
        <end position="770"/>
    </location>
</feature>
<dbReference type="SUPFAM" id="SSF54928">
    <property type="entry name" value="RNA-binding domain, RBD"/>
    <property type="match status" value="1"/>
</dbReference>
<sequence length="1259" mass="140567">MKRLYIGGLGHTVSEKDLKDRFGKFGDVSDVEIVTRKDENGAPLKRFGYININITDAEYKRCVGILNKSTWKGGTLLIQLAKESFLHRLAEERQQLVEKAKAPKIIPQEKLVDSFKAAGVENFHMKAAVPGTEIPGHANWVVSKFGRVLPVVNLKGKGKNKVFKYDPSKHCHNIKRLETADDVTSVSKLTWEIKGGDDEISKKRRGEFPKQKPCPKRSKIDLSLFLSNLAQRNAMNAAATGNKNKVAIQQNGLSAVKTGKQKSVCVFDNDSDSEDEIRMLVAQEHLRNPKQTSTEDDDDNLEVVGDDFVVKSNAFWGGVEQDDMKTSLLTSTKDDEEYDSADTDEILTRRKTQTQAESAPVTQDSPTESSKNKSSSESDEGSDEADDEDDVSVDSDYEAMMGNCYRLDLSLADLEQLAKKAEVISDDESVEEPKEEAKTPSAPPKKTGNNPEDILASLLGDDTPEKESKKKKNQVNTVSLPAFIGTKDLFGGPEPSLKRLAPNIDGESSKRLKQDLKLKEQSISEDTQSSNRLSQQKLSTLNIQTASKKLESKASISEDDSSSEESESSGDEDVFTSKTSSASQSVVPETDLKTVSSNNSKTPIKPNQTKTSRSSSSDSSSEESESSEDDDNEDSAGVLTSKKPSVAQSVKTISKTQMKTVISNNSKSPIKPNQTKTSRSSSSGSSSEESESSEEEDIAKVLTSKTSLATPLARTIPETELKTVSTNNSIKPKQTSRSSSSDSSSEESETSDDENSRTQTKDSKSDDSKNVQENVVLHQTVPHSTVIDAKKQQQDNQKRLAALEQRQKETEQQKKLIQGALSNVDAAKVNKSKHIVFDSDEDDEEEDETTSRPEQPPTNLKKSLFEDDSGSDEDQQTSMLEEKKNNKPGGSKLFDSEDEDDGAEDEQFQIKPQFEGKAGQKLMELQASFGTDSRFQVDSRFLESDAEPEDQDEAAPEEDADKQLLEEKKKSLDILQSILNTNIQPQNTRKGKMFKYDNFGCSLSMFCSFRLFLKDYVCFCRDVSSLHYDPTQEEHTAFEAKTEEPKKESKAARRKKRIEAEKLPEVSKDVYFDISVDLKEVFGTSKENQDKKETVSWDKEAEDPEDIMKHMEVSFTSNAEANEDTSGGFKFSFFGEDTAVETTTKTDEYKIETVKGAKFSWQADPRFQDSSSDEEEVDEVEEDQSASNEITEEPTTSKKTFFFFYQNDERLKEGPGMFCRSVKLQDQREAWEEKRTSLREECRKKHRDAKRRQRPSLKT</sequence>
<feature type="compositionally biased region" description="Acidic residues" evidence="9">
    <location>
        <begin position="688"/>
        <end position="697"/>
    </location>
</feature>
<feature type="region of interest" description="Disordered" evidence="9">
    <location>
        <begin position="1037"/>
        <end position="1056"/>
    </location>
</feature>
<evidence type="ECO:0000313" key="11">
    <source>
        <dbReference type="Ensembl" id="ENSCCRP00020068204.1"/>
    </source>
</evidence>
<feature type="compositionally biased region" description="Polar residues" evidence="9">
    <location>
        <begin position="722"/>
        <end position="733"/>
    </location>
</feature>
<keyword evidence="3 8" id="KW-0694">RNA-binding</keyword>
<dbReference type="GO" id="GO:1902570">
    <property type="term" value="P:protein localization to nucleolus"/>
    <property type="evidence" value="ECO:0007669"/>
    <property type="project" value="TreeGrafter"/>
</dbReference>
<dbReference type="InterPro" id="IPR034138">
    <property type="entry name" value="NOP8_RRM"/>
</dbReference>
<evidence type="ECO:0000259" key="10">
    <source>
        <dbReference type="PROSITE" id="PS50102"/>
    </source>
</evidence>
<dbReference type="GO" id="GO:0003723">
    <property type="term" value="F:RNA binding"/>
    <property type="evidence" value="ECO:0007669"/>
    <property type="project" value="UniProtKB-UniRule"/>
</dbReference>
<feature type="compositionally biased region" description="Acidic residues" evidence="9">
    <location>
        <begin position="896"/>
        <end position="907"/>
    </location>
</feature>
<keyword evidence="2" id="KW-0597">Phosphoprotein</keyword>
<dbReference type="GO" id="GO:0005730">
    <property type="term" value="C:nucleolus"/>
    <property type="evidence" value="ECO:0007669"/>
    <property type="project" value="UniProtKB-SubCell"/>
</dbReference>
<keyword evidence="4" id="KW-0539">Nucleus</keyword>
<feature type="compositionally biased region" description="Acidic residues" evidence="9">
    <location>
        <begin position="838"/>
        <end position="848"/>
    </location>
</feature>
<evidence type="ECO:0000256" key="3">
    <source>
        <dbReference type="ARBA" id="ARBA00022884"/>
    </source>
</evidence>
<feature type="compositionally biased region" description="Acidic residues" evidence="9">
    <location>
        <begin position="334"/>
        <end position="345"/>
    </location>
</feature>
<feature type="compositionally biased region" description="Acidic residues" evidence="9">
    <location>
        <begin position="557"/>
        <end position="574"/>
    </location>
</feature>
<feature type="compositionally biased region" description="Polar residues" evidence="9">
    <location>
        <begin position="642"/>
        <end position="677"/>
    </location>
</feature>
<dbReference type="Pfam" id="PF00076">
    <property type="entry name" value="RRM_1"/>
    <property type="match status" value="1"/>
</dbReference>
<organism evidence="11 12">
    <name type="scientific">Cyprinus carpio</name>
    <name type="common">Common carp</name>
    <dbReference type="NCBI Taxonomy" id="7962"/>
    <lineage>
        <taxon>Eukaryota</taxon>
        <taxon>Metazoa</taxon>
        <taxon>Chordata</taxon>
        <taxon>Craniata</taxon>
        <taxon>Vertebrata</taxon>
        <taxon>Euteleostomi</taxon>
        <taxon>Actinopterygii</taxon>
        <taxon>Neopterygii</taxon>
        <taxon>Teleostei</taxon>
        <taxon>Ostariophysi</taxon>
        <taxon>Cypriniformes</taxon>
        <taxon>Cyprinidae</taxon>
        <taxon>Cyprininae</taxon>
        <taxon>Cyprinus</taxon>
    </lineage>
</organism>
<feature type="compositionally biased region" description="Basic and acidic residues" evidence="9">
    <location>
        <begin position="788"/>
        <end position="798"/>
    </location>
</feature>
<feature type="compositionally biased region" description="Acidic residues" evidence="9">
    <location>
        <begin position="620"/>
        <end position="634"/>
    </location>
</feature>
<dbReference type="Gene3D" id="3.30.70.330">
    <property type="match status" value="1"/>
</dbReference>
<dbReference type="PROSITE" id="PS50102">
    <property type="entry name" value="RRM"/>
    <property type="match status" value="1"/>
</dbReference>
<feature type="region of interest" description="Disordered" evidence="9">
    <location>
        <begin position="423"/>
        <end position="915"/>
    </location>
</feature>
<dbReference type="PANTHER" id="PTHR48029:SF1">
    <property type="entry name" value="NUCLEOLAR PROTEIN 8"/>
    <property type="match status" value="1"/>
</dbReference>
<dbReference type="InterPro" id="IPR000504">
    <property type="entry name" value="RRM_dom"/>
</dbReference>
<evidence type="ECO:0000256" key="9">
    <source>
        <dbReference type="SAM" id="MobiDB-lite"/>
    </source>
</evidence>
<feature type="compositionally biased region" description="Basic and acidic residues" evidence="9">
    <location>
        <begin position="1037"/>
        <end position="1051"/>
    </location>
</feature>
<comment type="subunit">
    <text evidence="6">Interacts with the GTP form of RRAGA, RRAGC and RRAGD. Interacts with NIP7. Interacts with DDX18; the interaction is RNA-dependent. Interacts with DDX47; the interaction is RNA-dependent.</text>
</comment>
<evidence type="ECO:0000256" key="5">
    <source>
        <dbReference type="ARBA" id="ARBA00054821"/>
    </source>
</evidence>
<evidence type="ECO:0000313" key="12">
    <source>
        <dbReference type="Proteomes" id="UP000694701"/>
    </source>
</evidence>
<evidence type="ECO:0000256" key="7">
    <source>
        <dbReference type="ARBA" id="ARBA00068539"/>
    </source>
</evidence>
<feature type="compositionally biased region" description="Polar residues" evidence="9">
    <location>
        <begin position="524"/>
        <end position="547"/>
    </location>
</feature>
<proteinExistence type="predicted"/>
<dbReference type="AlphaFoldDB" id="A0A8C2G9I1"/>
<dbReference type="CDD" id="cd12226">
    <property type="entry name" value="RRM_NOL8"/>
    <property type="match status" value="1"/>
</dbReference>
<feature type="compositionally biased region" description="Polar residues" evidence="9">
    <location>
        <begin position="353"/>
        <end position="363"/>
    </location>
</feature>
<feature type="compositionally biased region" description="Basic and acidic residues" evidence="9">
    <location>
        <begin position="1223"/>
        <end position="1243"/>
    </location>
</feature>
<evidence type="ECO:0000256" key="4">
    <source>
        <dbReference type="ARBA" id="ARBA00023242"/>
    </source>
</evidence>
<protein>
    <recommendedName>
        <fullName evidence="7">Nucleolar protein 8</fullName>
    </recommendedName>
</protein>
<comment type="function">
    <text evidence="5">Plays an essential role in the survival of diffuse-type gastric cancer cells. Acts as a nucleolar anchoring protein for DDX47. May be involved in regulation of gene expression at the post-transcriptional level or in ribosome biogenesis in cancer cells.</text>
</comment>
<reference evidence="11" key="1">
    <citation type="submission" date="2025-08" db="UniProtKB">
        <authorList>
            <consortium name="Ensembl"/>
        </authorList>
    </citation>
    <scope>IDENTIFICATION</scope>
</reference>
<feature type="region of interest" description="Disordered" evidence="9">
    <location>
        <begin position="328"/>
        <end position="397"/>
    </location>
</feature>